<feature type="repeat" description="Solcar" evidence="10">
    <location>
        <begin position="1"/>
        <end position="81"/>
    </location>
</feature>
<dbReference type="PRINTS" id="PR00926">
    <property type="entry name" value="MITOCARRIER"/>
</dbReference>
<accession>A0A017S366</accession>
<dbReference type="InterPro" id="IPR050567">
    <property type="entry name" value="Mitochondrial_Carrier"/>
</dbReference>
<feature type="repeat" description="Solcar" evidence="10">
    <location>
        <begin position="95"/>
        <end position="179"/>
    </location>
</feature>
<comment type="similarity">
    <text evidence="2 11">Belongs to the mitochondrial carrier (TC 2.A.29) family.</text>
</comment>
<keyword evidence="7 12" id="KW-1133">Transmembrane helix</keyword>
<dbReference type="OrthoDB" id="193856at2759"/>
<keyword evidence="8" id="KW-0496">Mitochondrion</keyword>
<gene>
    <name evidence="13" type="ORF">EURHEDRAFT_255352</name>
</gene>
<dbReference type="PROSITE" id="PS50920">
    <property type="entry name" value="SOLCAR"/>
    <property type="match status" value="3"/>
</dbReference>
<organism evidence="13 14">
    <name type="scientific">Aspergillus ruber (strain CBS 135680)</name>
    <dbReference type="NCBI Taxonomy" id="1388766"/>
    <lineage>
        <taxon>Eukaryota</taxon>
        <taxon>Fungi</taxon>
        <taxon>Dikarya</taxon>
        <taxon>Ascomycota</taxon>
        <taxon>Pezizomycotina</taxon>
        <taxon>Eurotiomycetes</taxon>
        <taxon>Eurotiomycetidae</taxon>
        <taxon>Eurotiales</taxon>
        <taxon>Aspergillaceae</taxon>
        <taxon>Aspergillus</taxon>
        <taxon>Aspergillus subgen. Aspergillus</taxon>
    </lineage>
</organism>
<feature type="transmembrane region" description="Helical" evidence="12">
    <location>
        <begin position="6"/>
        <end position="25"/>
    </location>
</feature>
<evidence type="ECO:0000256" key="7">
    <source>
        <dbReference type="ARBA" id="ARBA00022989"/>
    </source>
</evidence>
<sequence>MASDFWAGYLSGAIGIVIGNPLDVIKVRLQAGHNSAGAAAAAASQQRLSRFELVRGVTAPILGYGALNAILFVAYNRSLKFMDSSIADLTNPLEVPLYKLWIAGAVGGLASWTISSPTEYIKCRAQLDNRPEVSSWTVAKDIVRTRGWRGLYYGGGITSARDSIGYGFYFWSYEYCKRLLTSKDDDVHQAAMKVLLCGGIAGVATWASVFPLDVIKTRLQAQTSGICPEGWPLLSSQSNKRELNTFQIAKEAYRNEGMKVFYRGLGVCSIRAFIVNAVQWATYEWLMKAFNNVAWNKNLMPENA</sequence>
<evidence type="ECO:0000313" key="14">
    <source>
        <dbReference type="Proteomes" id="UP000019804"/>
    </source>
</evidence>
<evidence type="ECO:0000256" key="3">
    <source>
        <dbReference type="ARBA" id="ARBA00022448"/>
    </source>
</evidence>
<dbReference type="FunFam" id="1.50.40.10:FF:000184">
    <property type="entry name" value="Mitochondrial carrier protein, putative (AFU_orthologue AFUA_6G12900)"/>
    <property type="match status" value="1"/>
</dbReference>
<keyword evidence="14" id="KW-1185">Reference proteome</keyword>
<dbReference type="Pfam" id="PF00153">
    <property type="entry name" value="Mito_carr"/>
    <property type="match status" value="3"/>
</dbReference>
<comment type="subcellular location">
    <subcellularLocation>
        <location evidence="1">Mitochondrion inner membrane</location>
        <topology evidence="1">Multi-pass membrane protein</topology>
    </subcellularLocation>
</comment>
<dbReference type="InterPro" id="IPR018108">
    <property type="entry name" value="MCP_transmembrane"/>
</dbReference>
<feature type="transmembrane region" description="Helical" evidence="12">
    <location>
        <begin position="260"/>
        <end position="281"/>
    </location>
</feature>
<dbReference type="InterPro" id="IPR023395">
    <property type="entry name" value="MCP_dom_sf"/>
</dbReference>
<name>A0A017S366_ASPRC</name>
<keyword evidence="4 10" id="KW-0812">Transmembrane</keyword>
<dbReference type="GeneID" id="63693244"/>
<feature type="repeat" description="Solcar" evidence="10">
    <location>
        <begin position="189"/>
        <end position="289"/>
    </location>
</feature>
<keyword evidence="3 11" id="KW-0813">Transport</keyword>
<dbReference type="EMBL" id="KK088449">
    <property type="protein sequence ID" value="EYE91034.1"/>
    <property type="molecule type" value="Genomic_DNA"/>
</dbReference>
<feature type="transmembrane region" description="Helical" evidence="12">
    <location>
        <begin position="53"/>
        <end position="75"/>
    </location>
</feature>
<evidence type="ECO:0000256" key="1">
    <source>
        <dbReference type="ARBA" id="ARBA00004448"/>
    </source>
</evidence>
<dbReference type="SUPFAM" id="SSF103506">
    <property type="entry name" value="Mitochondrial carrier"/>
    <property type="match status" value="1"/>
</dbReference>
<dbReference type="HOGENOM" id="CLU_015166_16_1_1"/>
<dbReference type="AlphaFoldDB" id="A0A017S366"/>
<feature type="transmembrane region" description="Helical" evidence="12">
    <location>
        <begin position="95"/>
        <end position="114"/>
    </location>
</feature>
<evidence type="ECO:0000256" key="4">
    <source>
        <dbReference type="ARBA" id="ARBA00022692"/>
    </source>
</evidence>
<dbReference type="PANTHER" id="PTHR45624">
    <property type="entry name" value="MITOCHONDRIAL BASIC AMINO ACIDS TRANSPORTER-RELATED"/>
    <property type="match status" value="1"/>
</dbReference>
<evidence type="ECO:0000256" key="2">
    <source>
        <dbReference type="ARBA" id="ARBA00006375"/>
    </source>
</evidence>
<keyword evidence="6" id="KW-0999">Mitochondrion inner membrane</keyword>
<evidence type="ECO:0000256" key="5">
    <source>
        <dbReference type="ARBA" id="ARBA00022737"/>
    </source>
</evidence>
<dbReference type="Gene3D" id="1.50.40.10">
    <property type="entry name" value="Mitochondrial carrier domain"/>
    <property type="match status" value="1"/>
</dbReference>
<evidence type="ECO:0000256" key="11">
    <source>
        <dbReference type="RuleBase" id="RU000488"/>
    </source>
</evidence>
<evidence type="ECO:0000256" key="6">
    <source>
        <dbReference type="ARBA" id="ARBA00022792"/>
    </source>
</evidence>
<protein>
    <submittedName>
        <fullName evidence="13">Solute carrier family 25 protein</fullName>
    </submittedName>
</protein>
<evidence type="ECO:0000256" key="9">
    <source>
        <dbReference type="ARBA" id="ARBA00023136"/>
    </source>
</evidence>
<keyword evidence="5" id="KW-0677">Repeat</keyword>
<dbReference type="PANTHER" id="PTHR45624:SF10">
    <property type="entry name" value="SLC (SOLUTE CARRIER) HOMOLOG"/>
    <property type="match status" value="1"/>
</dbReference>
<evidence type="ECO:0000256" key="8">
    <source>
        <dbReference type="ARBA" id="ARBA00023128"/>
    </source>
</evidence>
<dbReference type="InterPro" id="IPR002067">
    <property type="entry name" value="MCP"/>
</dbReference>
<reference evidence="14" key="1">
    <citation type="journal article" date="2014" name="Nat. Commun.">
        <title>Genomic adaptations of the halophilic Dead Sea filamentous fungus Eurotium rubrum.</title>
        <authorList>
            <person name="Kis-Papo T."/>
            <person name="Weig A.R."/>
            <person name="Riley R."/>
            <person name="Persoh D."/>
            <person name="Salamov A."/>
            <person name="Sun H."/>
            <person name="Lipzen A."/>
            <person name="Wasser S.P."/>
            <person name="Rambold G."/>
            <person name="Grigoriev I.V."/>
            <person name="Nevo E."/>
        </authorList>
    </citation>
    <scope>NUCLEOTIDE SEQUENCE [LARGE SCALE GENOMIC DNA]</scope>
    <source>
        <strain evidence="14">CBS 135680</strain>
    </source>
</reference>
<proteinExistence type="inferred from homology"/>
<dbReference type="GO" id="GO:0005743">
    <property type="term" value="C:mitochondrial inner membrane"/>
    <property type="evidence" value="ECO:0007669"/>
    <property type="project" value="UniProtKB-SubCell"/>
</dbReference>
<dbReference type="RefSeq" id="XP_040634724.1">
    <property type="nucleotide sequence ID" value="XM_040778120.1"/>
</dbReference>
<evidence type="ECO:0000256" key="12">
    <source>
        <dbReference type="SAM" id="Phobius"/>
    </source>
</evidence>
<dbReference type="STRING" id="1388766.A0A017S366"/>
<evidence type="ECO:0000256" key="10">
    <source>
        <dbReference type="PROSITE-ProRule" id="PRU00282"/>
    </source>
</evidence>
<dbReference type="Proteomes" id="UP000019804">
    <property type="component" value="Unassembled WGS sequence"/>
</dbReference>
<evidence type="ECO:0000313" key="13">
    <source>
        <dbReference type="EMBL" id="EYE91034.1"/>
    </source>
</evidence>
<dbReference type="GO" id="GO:0022857">
    <property type="term" value="F:transmembrane transporter activity"/>
    <property type="evidence" value="ECO:0007669"/>
    <property type="project" value="TreeGrafter"/>
</dbReference>
<keyword evidence="9 10" id="KW-0472">Membrane</keyword>